<organism evidence="10 11">
    <name type="scientific">Vespula vulgaris</name>
    <name type="common">Yellow jacket</name>
    <name type="synonym">Wasp</name>
    <dbReference type="NCBI Taxonomy" id="7454"/>
    <lineage>
        <taxon>Eukaryota</taxon>
        <taxon>Metazoa</taxon>
        <taxon>Ecdysozoa</taxon>
        <taxon>Arthropoda</taxon>
        <taxon>Hexapoda</taxon>
        <taxon>Insecta</taxon>
        <taxon>Pterygota</taxon>
        <taxon>Neoptera</taxon>
        <taxon>Endopterygota</taxon>
        <taxon>Hymenoptera</taxon>
        <taxon>Apocrita</taxon>
        <taxon>Aculeata</taxon>
        <taxon>Vespoidea</taxon>
        <taxon>Vespidae</taxon>
        <taxon>Vespinae</taxon>
        <taxon>Vespula</taxon>
    </lineage>
</organism>
<dbReference type="GO" id="GO:1904047">
    <property type="term" value="F:S-adenosyl-L-methionine binding"/>
    <property type="evidence" value="ECO:0007669"/>
    <property type="project" value="UniProtKB-UniRule"/>
</dbReference>
<feature type="domain" description="16S/18S rRNA aminocarboxypropyltransferase Tsr3 C-terminal" evidence="8">
    <location>
        <begin position="55"/>
        <end position="180"/>
    </location>
</feature>
<evidence type="ECO:0000256" key="3">
    <source>
        <dbReference type="ARBA" id="ARBA00022552"/>
    </source>
</evidence>
<keyword evidence="11" id="KW-1185">Reference proteome</keyword>
<keyword evidence="2 6" id="KW-0690">Ribosome biogenesis</keyword>
<evidence type="ECO:0000256" key="1">
    <source>
        <dbReference type="ARBA" id="ARBA00022490"/>
    </source>
</evidence>
<feature type="region of interest" description="Disordered" evidence="7">
    <location>
        <begin position="190"/>
        <end position="214"/>
    </location>
</feature>
<evidence type="ECO:0000259" key="8">
    <source>
        <dbReference type="Pfam" id="PF04034"/>
    </source>
</evidence>
<feature type="binding site" evidence="6">
    <location>
        <position position="54"/>
    </location>
    <ligand>
        <name>S-adenosyl-L-methionine</name>
        <dbReference type="ChEBI" id="CHEBI:59789"/>
    </ligand>
</feature>
<evidence type="ECO:0000259" key="9">
    <source>
        <dbReference type="Pfam" id="PF04068"/>
    </source>
</evidence>
<feature type="binding site" evidence="6">
    <location>
        <position position="103"/>
    </location>
    <ligand>
        <name>S-adenosyl-L-methionine</name>
        <dbReference type="ChEBI" id="CHEBI:59789"/>
    </ligand>
</feature>
<dbReference type="AlphaFoldDB" id="A0A834MTM5"/>
<reference evidence="10" key="1">
    <citation type="journal article" date="2020" name="G3 (Bethesda)">
        <title>High-Quality Assemblies for Three Invasive Social Wasps from the &lt;i&gt;Vespula&lt;/i&gt; Genus.</title>
        <authorList>
            <person name="Harrop T.W.R."/>
            <person name="Guhlin J."/>
            <person name="McLaughlin G.M."/>
            <person name="Permina E."/>
            <person name="Stockwell P."/>
            <person name="Gilligan J."/>
            <person name="Le Lec M.F."/>
            <person name="Gruber M.A.M."/>
            <person name="Quinn O."/>
            <person name="Lovegrove M."/>
            <person name="Duncan E.J."/>
            <person name="Remnant E.J."/>
            <person name="Van Eeckhoven J."/>
            <person name="Graham B."/>
            <person name="Knapp R.A."/>
            <person name="Langford K.W."/>
            <person name="Kronenberg Z."/>
            <person name="Press M.O."/>
            <person name="Eacker S.M."/>
            <person name="Wilson-Rankin E.E."/>
            <person name="Purcell J."/>
            <person name="Lester P.J."/>
            <person name="Dearden P.K."/>
        </authorList>
    </citation>
    <scope>NUCLEOTIDE SEQUENCE</scope>
    <source>
        <strain evidence="10">Marl-1</strain>
    </source>
</reference>
<dbReference type="PANTHER" id="PTHR20426">
    <property type="entry name" value="RIBOSOME BIOGENESIS PROTEIN TSR3 HOMOLOG"/>
    <property type="match status" value="1"/>
</dbReference>
<feature type="compositionally biased region" description="Basic residues" evidence="7">
    <location>
        <begin position="1"/>
        <end position="10"/>
    </location>
</feature>
<keyword evidence="4 6" id="KW-0808">Transferase</keyword>
<dbReference type="Pfam" id="PF04034">
    <property type="entry name" value="Ribo_biogen_C"/>
    <property type="match status" value="1"/>
</dbReference>
<feature type="region of interest" description="Disordered" evidence="7">
    <location>
        <begin position="1"/>
        <end position="33"/>
    </location>
</feature>
<keyword evidence="5 6" id="KW-0949">S-adenosyl-L-methionine</keyword>
<dbReference type="NCBIfam" id="NF002621">
    <property type="entry name" value="PRK02287.1"/>
    <property type="match status" value="1"/>
</dbReference>
<dbReference type="InterPro" id="IPR022968">
    <property type="entry name" value="Tsr3-like"/>
</dbReference>
<dbReference type="EMBL" id="JACSEA010000015">
    <property type="protein sequence ID" value="KAF7384902.1"/>
    <property type="molecule type" value="Genomic_DNA"/>
</dbReference>
<dbReference type="EC" id="2.5.1.157" evidence="6"/>
<dbReference type="GO" id="GO:0030490">
    <property type="term" value="P:maturation of SSU-rRNA"/>
    <property type="evidence" value="ECO:0007669"/>
    <property type="project" value="TreeGrafter"/>
</dbReference>
<proteinExistence type="inferred from homology"/>
<evidence type="ECO:0000256" key="4">
    <source>
        <dbReference type="ARBA" id="ARBA00022679"/>
    </source>
</evidence>
<comment type="catalytic activity">
    <reaction evidence="6">
        <text>an N(1)-methylpseudouridine in rRNA + S-adenosyl-L-methionine = N(1)-methyl-N(3)-[(3S)-3-amino-3-carboxypropyl]pseudouridine in rRNA + S-methyl-5'-thioadenosine + H(+)</text>
        <dbReference type="Rhea" id="RHEA:63296"/>
        <dbReference type="Rhea" id="RHEA-COMP:11634"/>
        <dbReference type="Rhea" id="RHEA-COMP:16310"/>
        <dbReference type="ChEBI" id="CHEBI:15378"/>
        <dbReference type="ChEBI" id="CHEBI:17509"/>
        <dbReference type="ChEBI" id="CHEBI:59789"/>
        <dbReference type="ChEBI" id="CHEBI:74890"/>
        <dbReference type="ChEBI" id="CHEBI:146234"/>
        <dbReference type="EC" id="2.5.1.157"/>
    </reaction>
</comment>
<evidence type="ECO:0000256" key="7">
    <source>
        <dbReference type="SAM" id="MobiDB-lite"/>
    </source>
</evidence>
<evidence type="ECO:0000256" key="5">
    <source>
        <dbReference type="ARBA" id="ARBA00022691"/>
    </source>
</evidence>
<gene>
    <name evidence="10" type="ORF">HZH66_011988</name>
</gene>
<dbReference type="GO" id="GO:0000455">
    <property type="term" value="P:enzyme-directed rRNA pseudouridine synthesis"/>
    <property type="evidence" value="ECO:0007669"/>
    <property type="project" value="UniProtKB-UniRule"/>
</dbReference>
<dbReference type="PANTHER" id="PTHR20426:SF0">
    <property type="entry name" value="18S RRNA AMINOCARBOXYPROPYLTRANSFERASE"/>
    <property type="match status" value="1"/>
</dbReference>
<keyword evidence="1" id="KW-0963">Cytoplasm</keyword>
<dbReference type="InterPro" id="IPR007209">
    <property type="entry name" value="RNaseL-inhib-like_metal-bd_dom"/>
</dbReference>
<evidence type="ECO:0000313" key="10">
    <source>
        <dbReference type="EMBL" id="KAF7384902.1"/>
    </source>
</evidence>
<name>A0A834MTM5_VESVU</name>
<comment type="caution">
    <text evidence="6">Lacks conserved residue(s) required for the propagation of feature annotation.</text>
</comment>
<feature type="binding site" evidence="6">
    <location>
        <position position="80"/>
    </location>
    <ligand>
        <name>S-adenosyl-L-methionine</name>
        <dbReference type="ChEBI" id="CHEBI:59789"/>
    </ligand>
</feature>
<comment type="function">
    <text evidence="6">Aminocarboxypropyltransferase that catalyzes the aminocarboxypropyl transfer on pseudouridine in 18S rRNA. It constitutes the last step in biosynthesis of the hypermodified N1-methyl-N3-(3-amino-3-carboxypropyl) pseudouridine (m1acp3-Psi).</text>
</comment>
<dbReference type="Pfam" id="PF04068">
    <property type="entry name" value="Fer4_RLI"/>
    <property type="match status" value="1"/>
</dbReference>
<sequence length="214" mass="24446">MMGKRHRHVLRKEERYRQERDISDKEESESEEEWPISFPVAMWDLEQCDPKKCTVLSPSGKRCVNPMDRNIIQDFGCAVVDCSWARIDSTPIGQIKTSNPRLLPFLVAANPINYGKPCKLSCVEAIAATLIITGFPDEANFYLGKFSWGHSFLKLNKELLGRYATCTNAEEIIAVQEDYLKNAIQEKLDRQALPDFPPSDTESEEEEKEQEVDS</sequence>
<accession>A0A834MTM5</accession>
<evidence type="ECO:0000256" key="6">
    <source>
        <dbReference type="HAMAP-Rule" id="MF_03146"/>
    </source>
</evidence>
<dbReference type="InterPro" id="IPR007177">
    <property type="entry name" value="Tsr3_C"/>
</dbReference>
<protein>
    <recommendedName>
        <fullName evidence="6">18S rRNA aminocarboxypropyltransferase</fullName>
        <ecNumber evidence="6">2.5.1.157</ecNumber>
    </recommendedName>
</protein>
<comment type="similarity">
    <text evidence="6">Belongs to the TDD superfamily. TSR3 family.</text>
</comment>
<dbReference type="GO" id="GO:0106388">
    <property type="term" value="F:rRNA small subunit aminocarboxypropyltransferase activity"/>
    <property type="evidence" value="ECO:0007669"/>
    <property type="project" value="UniProtKB-EC"/>
</dbReference>
<evidence type="ECO:0000256" key="2">
    <source>
        <dbReference type="ARBA" id="ARBA00022517"/>
    </source>
</evidence>
<feature type="domain" description="RNase L inhibitor RLI-like possible metal-binding" evidence="9">
    <location>
        <begin position="39"/>
        <end position="54"/>
    </location>
</feature>
<comment type="caution">
    <text evidence="10">The sequence shown here is derived from an EMBL/GenBank/DDBJ whole genome shotgun (WGS) entry which is preliminary data.</text>
</comment>
<dbReference type="Proteomes" id="UP000614350">
    <property type="component" value="Unassembled WGS sequence"/>
</dbReference>
<feature type="compositionally biased region" description="Basic and acidic residues" evidence="7">
    <location>
        <begin position="11"/>
        <end position="25"/>
    </location>
</feature>
<keyword evidence="3 6" id="KW-0698">rRNA processing</keyword>
<feature type="compositionally biased region" description="Acidic residues" evidence="7">
    <location>
        <begin position="201"/>
        <end position="214"/>
    </location>
</feature>
<dbReference type="HAMAP" id="MF_01116">
    <property type="entry name" value="TSR3"/>
    <property type="match status" value="1"/>
</dbReference>
<evidence type="ECO:0000313" key="11">
    <source>
        <dbReference type="Proteomes" id="UP000614350"/>
    </source>
</evidence>